<gene>
    <name evidence="1" type="ORF">SDC9_115953</name>
</gene>
<sequence length="120" mass="13243">MDAPFEPALTNGSCAIKDHESCQVGNQAALSGDFDVPPGCLFRAGKKKSAHNLIFEAGCTVLFRILVLHERKAHIRESFLSLSGSYLNAELIIAADYLLNKNFKVFAELFSKSDRTQPRN</sequence>
<proteinExistence type="predicted"/>
<organism evidence="1">
    <name type="scientific">bioreactor metagenome</name>
    <dbReference type="NCBI Taxonomy" id="1076179"/>
    <lineage>
        <taxon>unclassified sequences</taxon>
        <taxon>metagenomes</taxon>
        <taxon>ecological metagenomes</taxon>
    </lineage>
</organism>
<reference evidence="1" key="1">
    <citation type="submission" date="2019-08" db="EMBL/GenBank/DDBJ databases">
        <authorList>
            <person name="Kucharzyk K."/>
            <person name="Murdoch R.W."/>
            <person name="Higgins S."/>
            <person name="Loffler F."/>
        </authorList>
    </citation>
    <scope>NUCLEOTIDE SEQUENCE</scope>
</reference>
<dbReference type="EMBL" id="VSSQ01022597">
    <property type="protein sequence ID" value="MPM69010.1"/>
    <property type="molecule type" value="Genomic_DNA"/>
</dbReference>
<name>A0A645BU96_9ZZZZ</name>
<dbReference type="AlphaFoldDB" id="A0A645BU96"/>
<evidence type="ECO:0000313" key="1">
    <source>
        <dbReference type="EMBL" id="MPM69010.1"/>
    </source>
</evidence>
<comment type="caution">
    <text evidence="1">The sequence shown here is derived from an EMBL/GenBank/DDBJ whole genome shotgun (WGS) entry which is preliminary data.</text>
</comment>
<protein>
    <submittedName>
        <fullName evidence="1">Uncharacterized protein</fullName>
    </submittedName>
</protein>
<accession>A0A645BU96</accession>